<name>A0ABP7JVB1_9PSEU</name>
<organism evidence="2 3">
    <name type="scientific">Amycolatopsis tucumanensis</name>
    <dbReference type="NCBI Taxonomy" id="401106"/>
    <lineage>
        <taxon>Bacteria</taxon>
        <taxon>Bacillati</taxon>
        <taxon>Actinomycetota</taxon>
        <taxon>Actinomycetes</taxon>
        <taxon>Pseudonocardiales</taxon>
        <taxon>Pseudonocardiaceae</taxon>
        <taxon>Amycolatopsis</taxon>
    </lineage>
</organism>
<reference evidence="3" key="1">
    <citation type="journal article" date="2019" name="Int. J. Syst. Evol. Microbiol.">
        <title>The Global Catalogue of Microorganisms (GCM) 10K type strain sequencing project: providing services to taxonomists for standard genome sequencing and annotation.</title>
        <authorList>
            <consortium name="The Broad Institute Genomics Platform"/>
            <consortium name="The Broad Institute Genome Sequencing Center for Infectious Disease"/>
            <person name="Wu L."/>
            <person name="Ma J."/>
        </authorList>
    </citation>
    <scope>NUCLEOTIDE SEQUENCE [LARGE SCALE GENOMIC DNA]</scope>
    <source>
        <strain evidence="3">JCM 17017</strain>
    </source>
</reference>
<dbReference type="Pfam" id="PF19953">
    <property type="entry name" value="EACC1"/>
    <property type="match status" value="1"/>
</dbReference>
<proteinExistence type="predicted"/>
<evidence type="ECO:0000313" key="2">
    <source>
        <dbReference type="EMBL" id="GAA3854558.1"/>
    </source>
</evidence>
<feature type="region of interest" description="Disordered" evidence="1">
    <location>
        <begin position="89"/>
        <end position="116"/>
    </location>
</feature>
<sequence length="116" mass="12676">MPESLGLSVDGDDPVGDIEVLREWLRDEPELRKHVKRVTSPPPPGHMGEVTELVIALAGAGGFVTVLAESLKSWLSRPRKHAVTLKITKPDGQSIEVSSQHAKDLDDLLPKLLNQD</sequence>
<dbReference type="InterPro" id="IPR045428">
    <property type="entry name" value="EACC1"/>
</dbReference>
<dbReference type="RefSeq" id="WP_237339584.1">
    <property type="nucleotide sequence ID" value="NZ_BAABCM010000023.1"/>
</dbReference>
<evidence type="ECO:0000256" key="1">
    <source>
        <dbReference type="SAM" id="MobiDB-lite"/>
    </source>
</evidence>
<dbReference type="EMBL" id="BAABCM010000023">
    <property type="protein sequence ID" value="GAA3854558.1"/>
    <property type="molecule type" value="Genomic_DNA"/>
</dbReference>
<comment type="caution">
    <text evidence="2">The sequence shown here is derived from an EMBL/GenBank/DDBJ whole genome shotgun (WGS) entry which is preliminary data.</text>
</comment>
<evidence type="ECO:0000313" key="3">
    <source>
        <dbReference type="Proteomes" id="UP001501624"/>
    </source>
</evidence>
<gene>
    <name evidence="2" type="ORF">GCM10022380_85420</name>
</gene>
<dbReference type="Proteomes" id="UP001501624">
    <property type="component" value="Unassembled WGS sequence"/>
</dbReference>
<keyword evidence="3" id="KW-1185">Reference proteome</keyword>
<accession>A0ABP7JVB1</accession>
<protein>
    <submittedName>
        <fullName evidence="2">Uncharacterized protein</fullName>
    </submittedName>
</protein>